<feature type="region of interest" description="Disordered" evidence="1">
    <location>
        <begin position="97"/>
        <end position="123"/>
    </location>
</feature>
<dbReference type="EMBL" id="DVJO01000020">
    <property type="protein sequence ID" value="HIS82130.1"/>
    <property type="molecule type" value="Genomic_DNA"/>
</dbReference>
<sequence length="260" mass="28553">MSWMVGKSGYTVPKDRLILGSRPNINIHTEKYYNNYGSGCAGGIFPMNYNMGYYGNMYGAGYYNPDPGLTKGEKWMLGLGAVTSIVGAVTSAITGTKSSDVTETDTPETVTTRTAEQPEQTEQQIRAQKLHQKALEDNQRLKEEAKKLEELRQEGITKNTDGSFSAKIKDAAGNQVTLTNTSLDKLREEIKAKKEELSQVTSEEDPAELAKEGITKNPDGTYQAEITDKDGNKKTLKSNDLIDLRGQILLASQSDDNLIA</sequence>
<name>A0A9D1FU80_9BACT</name>
<reference evidence="2" key="2">
    <citation type="journal article" date="2021" name="PeerJ">
        <title>Extensive microbial diversity within the chicken gut microbiome revealed by metagenomics and culture.</title>
        <authorList>
            <person name="Gilroy R."/>
            <person name="Ravi A."/>
            <person name="Getino M."/>
            <person name="Pursley I."/>
            <person name="Horton D.L."/>
            <person name="Alikhan N.F."/>
            <person name="Baker D."/>
            <person name="Gharbi K."/>
            <person name="Hall N."/>
            <person name="Watson M."/>
            <person name="Adriaenssens E.M."/>
            <person name="Foster-Nyarko E."/>
            <person name="Jarju S."/>
            <person name="Secka A."/>
            <person name="Antonio M."/>
            <person name="Oren A."/>
            <person name="Chaudhuri R.R."/>
            <person name="La Ragione R."/>
            <person name="Hildebrand F."/>
            <person name="Pallen M.J."/>
        </authorList>
    </citation>
    <scope>NUCLEOTIDE SEQUENCE</scope>
    <source>
        <strain evidence="2">CHK152-2994</strain>
    </source>
</reference>
<reference evidence="2" key="1">
    <citation type="submission" date="2020-10" db="EMBL/GenBank/DDBJ databases">
        <authorList>
            <person name="Gilroy R."/>
        </authorList>
    </citation>
    <scope>NUCLEOTIDE SEQUENCE</scope>
    <source>
        <strain evidence="2">CHK152-2994</strain>
    </source>
</reference>
<proteinExistence type="predicted"/>
<evidence type="ECO:0000313" key="3">
    <source>
        <dbReference type="Proteomes" id="UP000824139"/>
    </source>
</evidence>
<accession>A0A9D1FU80</accession>
<protein>
    <submittedName>
        <fullName evidence="2">Cell envelope integrity protein TolA</fullName>
    </submittedName>
</protein>
<comment type="caution">
    <text evidence="2">The sequence shown here is derived from an EMBL/GenBank/DDBJ whole genome shotgun (WGS) entry which is preliminary data.</text>
</comment>
<evidence type="ECO:0000313" key="2">
    <source>
        <dbReference type="EMBL" id="HIS82130.1"/>
    </source>
</evidence>
<organism evidence="2 3">
    <name type="scientific">Candidatus Scatenecus faecavium</name>
    <dbReference type="NCBI Taxonomy" id="2840915"/>
    <lineage>
        <taxon>Bacteria</taxon>
        <taxon>Candidatus Scatenecus</taxon>
    </lineage>
</organism>
<gene>
    <name evidence="2" type="ORF">IAD41_00780</name>
</gene>
<dbReference type="Proteomes" id="UP000824139">
    <property type="component" value="Unassembled WGS sequence"/>
</dbReference>
<evidence type="ECO:0000256" key="1">
    <source>
        <dbReference type="SAM" id="MobiDB-lite"/>
    </source>
</evidence>
<feature type="region of interest" description="Disordered" evidence="1">
    <location>
        <begin position="199"/>
        <end position="234"/>
    </location>
</feature>
<dbReference type="AlphaFoldDB" id="A0A9D1FU80"/>